<dbReference type="PANTHER" id="PTHR40078">
    <property type="entry name" value="INTEGRAL MEMBRANE PROTEIN-RELATED"/>
    <property type="match status" value="1"/>
</dbReference>
<evidence type="ECO:0000313" key="3">
    <source>
        <dbReference type="Proteomes" id="UP000215361"/>
    </source>
</evidence>
<proteinExistence type="predicted"/>
<dbReference type="OMA" id="IIYLPGE"/>
<dbReference type="PROSITE" id="PS51257">
    <property type="entry name" value="PROKAR_LIPOPROTEIN"/>
    <property type="match status" value="1"/>
</dbReference>
<dbReference type="RefSeq" id="WP_002838162.1">
    <property type="nucleotide sequence ID" value="NZ_CABKMR010000001.1"/>
</dbReference>
<reference evidence="3" key="1">
    <citation type="submission" date="2017-04" db="EMBL/GenBank/DDBJ databases">
        <title>Finegoldia magna isolated from orthopedic joint implant-associated infections.</title>
        <authorList>
            <person name="Bjorklund S."/>
            <person name="Bruggemann H."/>
            <person name="Jensen A."/>
            <person name="Hellmark B."/>
            <person name="Soderquist B."/>
        </authorList>
    </citation>
    <scope>NUCLEOTIDE SEQUENCE [LARGE SCALE GENOMIC DNA]</scope>
    <source>
        <strain evidence="3">08T492</strain>
    </source>
</reference>
<dbReference type="AlphaFoldDB" id="A0A233W2L4"/>
<feature type="transmembrane region" description="Helical" evidence="1">
    <location>
        <begin position="45"/>
        <end position="68"/>
    </location>
</feature>
<feature type="transmembrane region" description="Helical" evidence="1">
    <location>
        <begin position="75"/>
        <end position="97"/>
    </location>
</feature>
<comment type="caution">
    <text evidence="2">The sequence shown here is derived from an EMBL/GenBank/DDBJ whole genome shotgun (WGS) entry which is preliminary data.</text>
</comment>
<evidence type="ECO:0008006" key="4">
    <source>
        <dbReference type="Google" id="ProtNLM"/>
    </source>
</evidence>
<dbReference type="Pfam" id="PF19700">
    <property type="entry name" value="DUF6198"/>
    <property type="match status" value="1"/>
</dbReference>
<gene>
    <name evidence="2" type="ORF">B9N56_02615</name>
</gene>
<organism evidence="2 3">
    <name type="scientific">Finegoldia magna</name>
    <name type="common">Peptostreptococcus magnus</name>
    <dbReference type="NCBI Taxonomy" id="1260"/>
    <lineage>
        <taxon>Bacteria</taxon>
        <taxon>Bacillati</taxon>
        <taxon>Bacillota</taxon>
        <taxon>Tissierellia</taxon>
        <taxon>Tissierellales</taxon>
        <taxon>Peptoniphilaceae</taxon>
        <taxon>Finegoldia</taxon>
    </lineage>
</organism>
<evidence type="ECO:0000256" key="1">
    <source>
        <dbReference type="SAM" id="Phobius"/>
    </source>
</evidence>
<accession>A0A233W2L4</accession>
<evidence type="ECO:0000313" key="2">
    <source>
        <dbReference type="EMBL" id="OXZ38900.1"/>
    </source>
</evidence>
<dbReference type="PANTHER" id="PTHR40078:SF1">
    <property type="entry name" value="INTEGRAL MEMBRANE PROTEIN"/>
    <property type="match status" value="1"/>
</dbReference>
<dbReference type="Proteomes" id="UP000215361">
    <property type="component" value="Unassembled WGS sequence"/>
</dbReference>
<name>A0A233W2L4_FINMA</name>
<sequence>MNNKTKRILCSIIGNLLIGCSIGILKLSKSGLDPLSFMNSGFSSFLNKDFGTVITVCNMIMLVIVFFCHRKSIGLGTVISMATVGYTADFVYMLIKFMNTDKFWINFIFLLIGINIMCFGAGMYLEADLGASAYDSMPFVVNSVLKKDFSYKYTRIVLDIITILVGIAFGQQIGIGTIFLGFFSGPLIVFYRDLSEKLIFKNR</sequence>
<feature type="transmembrane region" description="Helical" evidence="1">
    <location>
        <begin position="103"/>
        <end position="125"/>
    </location>
</feature>
<protein>
    <recommendedName>
        <fullName evidence="4">Membrane protein YczE</fullName>
    </recommendedName>
</protein>
<dbReference type="EMBL" id="NDYI01000009">
    <property type="protein sequence ID" value="OXZ38900.1"/>
    <property type="molecule type" value="Genomic_DNA"/>
</dbReference>
<keyword evidence="1" id="KW-1133">Transmembrane helix</keyword>
<feature type="transmembrane region" description="Helical" evidence="1">
    <location>
        <begin position="7"/>
        <end position="25"/>
    </location>
</feature>
<keyword evidence="1" id="KW-0812">Transmembrane</keyword>
<dbReference type="InterPro" id="IPR038750">
    <property type="entry name" value="YczE/YyaS-like"/>
</dbReference>
<keyword evidence="1" id="KW-0472">Membrane</keyword>